<evidence type="ECO:0000256" key="1">
    <source>
        <dbReference type="SAM" id="MobiDB-lite"/>
    </source>
</evidence>
<evidence type="ECO:0000313" key="2">
    <source>
        <dbReference type="EMBL" id="KAF0909419.1"/>
    </source>
</evidence>
<keyword evidence="3" id="KW-1185">Reference proteome</keyword>
<gene>
    <name evidence="2" type="ORF">E2562_036066</name>
</gene>
<accession>A0A6G1DAL3</accession>
<evidence type="ECO:0000313" key="3">
    <source>
        <dbReference type="Proteomes" id="UP000479710"/>
    </source>
</evidence>
<name>A0A6G1DAL3_9ORYZ</name>
<organism evidence="2 3">
    <name type="scientific">Oryza meyeriana var. granulata</name>
    <dbReference type="NCBI Taxonomy" id="110450"/>
    <lineage>
        <taxon>Eukaryota</taxon>
        <taxon>Viridiplantae</taxon>
        <taxon>Streptophyta</taxon>
        <taxon>Embryophyta</taxon>
        <taxon>Tracheophyta</taxon>
        <taxon>Spermatophyta</taxon>
        <taxon>Magnoliopsida</taxon>
        <taxon>Liliopsida</taxon>
        <taxon>Poales</taxon>
        <taxon>Poaceae</taxon>
        <taxon>BOP clade</taxon>
        <taxon>Oryzoideae</taxon>
        <taxon>Oryzeae</taxon>
        <taxon>Oryzinae</taxon>
        <taxon>Oryza</taxon>
        <taxon>Oryza meyeriana</taxon>
    </lineage>
</organism>
<feature type="compositionally biased region" description="Basic and acidic residues" evidence="1">
    <location>
        <begin position="43"/>
        <end position="65"/>
    </location>
</feature>
<proteinExistence type="predicted"/>
<feature type="region of interest" description="Disordered" evidence="1">
    <location>
        <begin position="1"/>
        <end position="81"/>
    </location>
</feature>
<reference evidence="2 3" key="1">
    <citation type="submission" date="2019-11" db="EMBL/GenBank/DDBJ databases">
        <title>Whole genome sequence of Oryza granulata.</title>
        <authorList>
            <person name="Li W."/>
        </authorList>
    </citation>
    <scope>NUCLEOTIDE SEQUENCE [LARGE SCALE GENOMIC DNA]</scope>
    <source>
        <strain evidence="3">cv. Menghai</strain>
        <tissue evidence="2">Leaf</tissue>
    </source>
</reference>
<dbReference type="EMBL" id="SPHZ02000007">
    <property type="protein sequence ID" value="KAF0909419.1"/>
    <property type="molecule type" value="Genomic_DNA"/>
</dbReference>
<feature type="compositionally biased region" description="Low complexity" evidence="1">
    <location>
        <begin position="13"/>
        <end position="27"/>
    </location>
</feature>
<comment type="caution">
    <text evidence="2">The sequence shown here is derived from an EMBL/GenBank/DDBJ whole genome shotgun (WGS) entry which is preliminary data.</text>
</comment>
<dbReference type="AlphaFoldDB" id="A0A6G1DAL3"/>
<sequence length="81" mass="8523">MEARSAAGRWAASTTMTQGTGTGVVSGLRREWGTGVDGNGEAYDDKDVEHKKGKDRGTEGGREDGGIGDDGVDAHRRRMAT</sequence>
<dbReference type="Proteomes" id="UP000479710">
    <property type="component" value="Unassembled WGS sequence"/>
</dbReference>
<protein>
    <submittedName>
        <fullName evidence="2">Uncharacterized protein</fullName>
    </submittedName>
</protein>